<feature type="repeat" description="PPR" evidence="3">
    <location>
        <begin position="345"/>
        <end position="375"/>
    </location>
</feature>
<dbReference type="PROSITE" id="PS51375">
    <property type="entry name" value="PPR"/>
    <property type="match status" value="3"/>
</dbReference>
<evidence type="ECO:0000313" key="5">
    <source>
        <dbReference type="EMBL" id="KAK7357466.1"/>
    </source>
</evidence>
<dbReference type="Pfam" id="PF14432">
    <property type="entry name" value="DYW_deaminase"/>
    <property type="match status" value="1"/>
</dbReference>
<dbReference type="PANTHER" id="PTHR47926">
    <property type="entry name" value="PENTATRICOPEPTIDE REPEAT-CONTAINING PROTEIN"/>
    <property type="match status" value="1"/>
</dbReference>
<dbReference type="PANTHER" id="PTHR47926:SF398">
    <property type="entry name" value="PENTATRICOPEPTIDE REPEAT-CONTAINING PROTEIN"/>
    <property type="match status" value="1"/>
</dbReference>
<feature type="repeat" description="PPR" evidence="3">
    <location>
        <begin position="72"/>
        <end position="106"/>
    </location>
</feature>
<dbReference type="FunFam" id="1.25.40.10:FF:000681">
    <property type="entry name" value="Pentatricopeptide repeat-containing protein"/>
    <property type="match status" value="1"/>
</dbReference>
<protein>
    <recommendedName>
        <fullName evidence="4">DYW domain-containing protein</fullName>
    </recommendedName>
</protein>
<sequence length="784" mass="86946">MNAPSPNLLGSLLELAVSTHSTLLGRAVHALILRTHDIPLSSFLCNHLVNMYSKLDRLNSAELLLSLTNPRTVVTWTSLISGCVHNRRFTSAFLHFSNMRRESVLPNDFTFPCVFKASGSLHMPFTGKQLHALALKGGNILDVFVGCSAFDMYSKTGLRVEARNMFEEMPHRNLATWNAYISNAVQDGRCLDAVAAFKKFLCVGGEPNAITFCVFLNACADMVSLELGIQVHGFIVRSRYREDVSVSNGLIDFYGKCGDIVSSEMVFSRIGCGRRNVVSWCSMLAALVQNHEEERACTVFLKAREEVEPTDFMISSVLSACAELGGLELGRSVHALAVRACVEENLFVGSALVDLYGKCGSIEKAEQVFREMPEKNLVTWNAMIGGYAHLGDVDMALSLFEEMSSFGIAPNYVTLVSVLSACSRAGAVERGLHIFESMRGRYGIEPGAEHYACIVDLLGRSGLVDRAYEFIKRMPILPTISVWGALLGSCKMHGKTKLGKIAAEKLFQLDPDDSGNHVVFSNMLASAGRWEEATIVRKEMRDIGIKKNVGYSWVAVKNRVHVFQAKDSSHEKNSEIQAMLAKLRGEMKKAGYVPDTNLSLFDLEEEEKASEVWYHSEKIALAFGLIALPHGMPIRITKNLRICADCHSAIKFISKIVGREIIVRDNNRFHHFKNGWCSCKDYWGLGADVPFTSMGILRQLVLLGSSALDGGIAYFLVVEGGQLLMMSQQGVLIQGWEMCRKCFMGNSAAAASELYQGVSSKDRINQQLEWLWMIQSWKRWRGSI</sequence>
<dbReference type="Proteomes" id="UP001374584">
    <property type="component" value="Unassembled WGS sequence"/>
</dbReference>
<dbReference type="InterPro" id="IPR011990">
    <property type="entry name" value="TPR-like_helical_dom_sf"/>
</dbReference>
<dbReference type="GO" id="GO:0009451">
    <property type="term" value="P:RNA modification"/>
    <property type="evidence" value="ECO:0007669"/>
    <property type="project" value="InterPro"/>
</dbReference>
<dbReference type="Gene3D" id="1.25.40.10">
    <property type="entry name" value="Tetratricopeptide repeat domain"/>
    <property type="match status" value="5"/>
</dbReference>
<dbReference type="InterPro" id="IPR046848">
    <property type="entry name" value="E_motif"/>
</dbReference>
<keyword evidence="6" id="KW-1185">Reference proteome</keyword>
<reference evidence="5 6" key="1">
    <citation type="submission" date="2024-01" db="EMBL/GenBank/DDBJ databases">
        <title>The genomes of 5 underutilized Papilionoideae crops provide insights into root nodulation and disease resistanc.</title>
        <authorList>
            <person name="Jiang F."/>
        </authorList>
    </citation>
    <scope>NUCLEOTIDE SEQUENCE [LARGE SCALE GENOMIC DNA]</scope>
    <source>
        <strain evidence="5">JINMINGXINNONG_FW02</strain>
        <tissue evidence="5">Leaves</tissue>
    </source>
</reference>
<evidence type="ECO:0000256" key="3">
    <source>
        <dbReference type="PROSITE-ProRule" id="PRU00708"/>
    </source>
</evidence>
<evidence type="ECO:0000313" key="6">
    <source>
        <dbReference type="Proteomes" id="UP001374584"/>
    </source>
</evidence>
<comment type="caution">
    <text evidence="5">The sequence shown here is derived from an EMBL/GenBank/DDBJ whole genome shotgun (WGS) entry which is preliminary data.</text>
</comment>
<accession>A0AAN9MN18</accession>
<feature type="repeat" description="PPR" evidence="3">
    <location>
        <begin position="376"/>
        <end position="410"/>
    </location>
</feature>
<keyword evidence="2" id="KW-0677">Repeat</keyword>
<dbReference type="Pfam" id="PF13041">
    <property type="entry name" value="PPR_2"/>
    <property type="match status" value="2"/>
</dbReference>
<dbReference type="Pfam" id="PF20431">
    <property type="entry name" value="E_motif"/>
    <property type="match status" value="1"/>
</dbReference>
<dbReference type="FunFam" id="1.25.40.10:FF:001211">
    <property type="entry name" value="Pentatricopeptide repeat-containing protein"/>
    <property type="match status" value="1"/>
</dbReference>
<dbReference type="FunFam" id="1.25.40.10:FF:000668">
    <property type="entry name" value="Pentatricopeptide repeat-containing protein, mitochondrial"/>
    <property type="match status" value="1"/>
</dbReference>
<dbReference type="InterPro" id="IPR032867">
    <property type="entry name" value="DYW_dom"/>
</dbReference>
<dbReference type="InterPro" id="IPR002885">
    <property type="entry name" value="PPR_rpt"/>
</dbReference>
<name>A0AAN9MN18_PHACN</name>
<organism evidence="5 6">
    <name type="scientific">Phaseolus coccineus</name>
    <name type="common">Scarlet runner bean</name>
    <name type="synonym">Phaseolus multiflorus</name>
    <dbReference type="NCBI Taxonomy" id="3886"/>
    <lineage>
        <taxon>Eukaryota</taxon>
        <taxon>Viridiplantae</taxon>
        <taxon>Streptophyta</taxon>
        <taxon>Embryophyta</taxon>
        <taxon>Tracheophyta</taxon>
        <taxon>Spermatophyta</taxon>
        <taxon>Magnoliopsida</taxon>
        <taxon>eudicotyledons</taxon>
        <taxon>Gunneridae</taxon>
        <taxon>Pentapetalae</taxon>
        <taxon>rosids</taxon>
        <taxon>fabids</taxon>
        <taxon>Fabales</taxon>
        <taxon>Fabaceae</taxon>
        <taxon>Papilionoideae</taxon>
        <taxon>50 kb inversion clade</taxon>
        <taxon>NPAAA clade</taxon>
        <taxon>indigoferoid/millettioid clade</taxon>
        <taxon>Phaseoleae</taxon>
        <taxon>Phaseolus</taxon>
    </lineage>
</organism>
<dbReference type="NCBIfam" id="TIGR00756">
    <property type="entry name" value="PPR"/>
    <property type="match status" value="3"/>
</dbReference>
<dbReference type="EMBL" id="JAYMYR010000006">
    <property type="protein sequence ID" value="KAK7357466.1"/>
    <property type="molecule type" value="Genomic_DNA"/>
</dbReference>
<comment type="similarity">
    <text evidence="1">Belongs to the PPR family. PCMP-H subfamily.</text>
</comment>
<dbReference type="AlphaFoldDB" id="A0AAN9MN18"/>
<dbReference type="GO" id="GO:0008270">
    <property type="term" value="F:zinc ion binding"/>
    <property type="evidence" value="ECO:0007669"/>
    <property type="project" value="InterPro"/>
</dbReference>
<feature type="domain" description="DYW" evidence="4">
    <location>
        <begin position="591"/>
        <end position="683"/>
    </location>
</feature>
<evidence type="ECO:0000256" key="1">
    <source>
        <dbReference type="ARBA" id="ARBA00006643"/>
    </source>
</evidence>
<dbReference type="FunFam" id="1.25.40.10:FF:000196">
    <property type="entry name" value="Pentatricopeptide repeat-containing protein At4g14850"/>
    <property type="match status" value="2"/>
</dbReference>
<dbReference type="InterPro" id="IPR046960">
    <property type="entry name" value="PPR_At4g14850-like_plant"/>
</dbReference>
<evidence type="ECO:0000256" key="2">
    <source>
        <dbReference type="ARBA" id="ARBA00022737"/>
    </source>
</evidence>
<dbReference type="GO" id="GO:0003723">
    <property type="term" value="F:RNA binding"/>
    <property type="evidence" value="ECO:0007669"/>
    <property type="project" value="InterPro"/>
</dbReference>
<evidence type="ECO:0000259" key="4">
    <source>
        <dbReference type="Pfam" id="PF14432"/>
    </source>
</evidence>
<dbReference type="Pfam" id="PF01535">
    <property type="entry name" value="PPR"/>
    <property type="match status" value="1"/>
</dbReference>
<gene>
    <name evidence="5" type="ORF">VNO80_16752</name>
</gene>
<proteinExistence type="inferred from homology"/>